<dbReference type="SUPFAM" id="SSF47413">
    <property type="entry name" value="lambda repressor-like DNA-binding domains"/>
    <property type="match status" value="1"/>
</dbReference>
<keyword evidence="1" id="KW-0238">DNA-binding</keyword>
<dbReference type="GO" id="GO:0003677">
    <property type="term" value="F:DNA binding"/>
    <property type="evidence" value="ECO:0007669"/>
    <property type="project" value="UniProtKB-KW"/>
</dbReference>
<dbReference type="InterPro" id="IPR010982">
    <property type="entry name" value="Lambda_DNA-bd_dom_sf"/>
</dbReference>
<reference evidence="1" key="1">
    <citation type="journal article" date="2021" name="Proc. Natl. Acad. Sci. U.S.A.">
        <title>A Catalog of Tens of Thousands of Viruses from Human Metagenomes Reveals Hidden Associations with Chronic Diseases.</title>
        <authorList>
            <person name="Tisza M.J."/>
            <person name="Buck C.B."/>
        </authorList>
    </citation>
    <scope>NUCLEOTIDE SEQUENCE</scope>
    <source>
        <strain evidence="1">Ct47J5</strain>
    </source>
</reference>
<organism evidence="1">
    <name type="scientific">Siphoviridae sp. ct47J5</name>
    <dbReference type="NCBI Taxonomy" id="2826286"/>
    <lineage>
        <taxon>Viruses</taxon>
        <taxon>Duplodnaviria</taxon>
        <taxon>Heunggongvirae</taxon>
        <taxon>Uroviricota</taxon>
        <taxon>Caudoviricetes</taxon>
    </lineage>
</organism>
<sequence length="67" mass="7226">MPAQWTGELVGKMHNAGVTGKELAAQMGKNPKYVSQVLNGHYAPKKSESEFNAALTAIINARNKKEA</sequence>
<name>A0A8S5MJ98_9CAUD</name>
<dbReference type="EMBL" id="BK014915">
    <property type="protein sequence ID" value="DAD82280.1"/>
    <property type="molecule type" value="Genomic_DNA"/>
</dbReference>
<proteinExistence type="predicted"/>
<accession>A0A8S5MJ98</accession>
<dbReference type="Gene3D" id="1.10.260.40">
    <property type="entry name" value="lambda repressor-like DNA-binding domains"/>
    <property type="match status" value="1"/>
</dbReference>
<protein>
    <submittedName>
        <fullName evidence="1">DNA-binding protein</fullName>
    </submittedName>
</protein>
<evidence type="ECO:0000313" key="1">
    <source>
        <dbReference type="EMBL" id="DAD82280.1"/>
    </source>
</evidence>